<evidence type="ECO:0000313" key="3">
    <source>
        <dbReference type="Proteomes" id="UP000824334"/>
    </source>
</evidence>
<sequence length="203" mass="20908">MTRAEFIARLKDGLVGLPTTTATDIIADYETHFDDGLAAGRTEAEVAAALGDPVRLARELKAEAGIQRWHQEKNPSAAAGAVFAVLGLGAIDILILLPIAMGVVGTIFGFFIAAIALFIGGGVVMVAGPFAGFPGGPFAAILMGLGMMAGSVFIGALLTIVTIWLVNATVWYARLHYRLLKPALEPQAQAAVQSAPPAPGASA</sequence>
<dbReference type="Proteomes" id="UP000824334">
    <property type="component" value="Chromosome"/>
</dbReference>
<protein>
    <submittedName>
        <fullName evidence="2">DUF1700 domain-containing protein</fullName>
    </submittedName>
</protein>
<feature type="transmembrane region" description="Helical" evidence="1">
    <location>
        <begin position="139"/>
        <end position="166"/>
    </location>
</feature>
<name>A0ABX8TDK2_9CAUL</name>
<dbReference type="EMBL" id="CP080034">
    <property type="protein sequence ID" value="QYC09245.1"/>
    <property type="molecule type" value="Genomic_DNA"/>
</dbReference>
<dbReference type="Pfam" id="PF22564">
    <property type="entry name" value="HAAS"/>
    <property type="match status" value="1"/>
</dbReference>
<keyword evidence="1" id="KW-0812">Transmembrane</keyword>
<evidence type="ECO:0000313" key="2">
    <source>
        <dbReference type="EMBL" id="QYC09245.1"/>
    </source>
</evidence>
<feature type="transmembrane region" description="Helical" evidence="1">
    <location>
        <begin position="107"/>
        <end position="127"/>
    </location>
</feature>
<keyword evidence="1" id="KW-0472">Membrane</keyword>
<proteinExistence type="predicted"/>
<feature type="transmembrane region" description="Helical" evidence="1">
    <location>
        <begin position="77"/>
        <end position="101"/>
    </location>
</feature>
<keyword evidence="1" id="KW-1133">Transmembrane helix</keyword>
<evidence type="ECO:0000256" key="1">
    <source>
        <dbReference type="SAM" id="Phobius"/>
    </source>
</evidence>
<reference evidence="2 3" key="1">
    <citation type="submission" date="2021-07" db="EMBL/GenBank/DDBJ databases">
        <title>Isolation and characterization of bacteria from a gold mining with a capacity of golden bioaccumulation.</title>
        <authorList>
            <person name="Yang X.J."/>
        </authorList>
    </citation>
    <scope>NUCLEOTIDE SEQUENCE [LARGE SCALE GENOMIC DNA]</scope>
    <source>
        <strain evidence="2 3">Au29</strain>
    </source>
</reference>
<gene>
    <name evidence="2" type="ORF">KWG56_11555</name>
</gene>
<dbReference type="GeneID" id="94375909"/>
<accession>A0ABX8TDK2</accession>
<dbReference type="RefSeq" id="WP_219354866.1">
    <property type="nucleotide sequence ID" value="NZ_CP080034.1"/>
</dbReference>
<keyword evidence="3" id="KW-1185">Reference proteome</keyword>
<organism evidence="2 3">
    <name type="scientific">Brevundimonas nasdae</name>
    <dbReference type="NCBI Taxonomy" id="172043"/>
    <lineage>
        <taxon>Bacteria</taxon>
        <taxon>Pseudomonadati</taxon>
        <taxon>Pseudomonadota</taxon>
        <taxon>Alphaproteobacteria</taxon>
        <taxon>Caulobacterales</taxon>
        <taxon>Caulobacteraceae</taxon>
        <taxon>Brevundimonas</taxon>
    </lineage>
</organism>